<dbReference type="GeneID" id="77732011"/>
<keyword evidence="1" id="KW-1133">Transmembrane helix</keyword>
<gene>
    <name evidence="2" type="ORF">MKK02DRAFT_44159</name>
</gene>
<dbReference type="EMBL" id="JAKWFO010000005">
    <property type="protein sequence ID" value="KAI9635469.1"/>
    <property type="molecule type" value="Genomic_DNA"/>
</dbReference>
<feature type="transmembrane region" description="Helical" evidence="1">
    <location>
        <begin position="6"/>
        <end position="25"/>
    </location>
</feature>
<dbReference type="RefSeq" id="XP_052945246.1">
    <property type="nucleotide sequence ID" value="XM_053092806.1"/>
</dbReference>
<proteinExistence type="predicted"/>
<dbReference type="Proteomes" id="UP001164286">
    <property type="component" value="Unassembled WGS sequence"/>
</dbReference>
<sequence>MDEGLFIFTIFCGFLCVFALIFCFLSTCLGIPLRRADVLSAFSFPTPASIRAKDEARRRRLAERQRLGMVDGEGYEMDSMARGVERAGVGGDDWEMMRRSGGRGAMY</sequence>
<accession>A0AA38HAQ0</accession>
<keyword evidence="3" id="KW-1185">Reference proteome</keyword>
<organism evidence="2 3">
    <name type="scientific">Dioszegia hungarica</name>
    <dbReference type="NCBI Taxonomy" id="4972"/>
    <lineage>
        <taxon>Eukaryota</taxon>
        <taxon>Fungi</taxon>
        <taxon>Dikarya</taxon>
        <taxon>Basidiomycota</taxon>
        <taxon>Agaricomycotina</taxon>
        <taxon>Tremellomycetes</taxon>
        <taxon>Tremellales</taxon>
        <taxon>Bulleribasidiaceae</taxon>
        <taxon>Dioszegia</taxon>
    </lineage>
</organism>
<evidence type="ECO:0000313" key="2">
    <source>
        <dbReference type="EMBL" id="KAI9635469.1"/>
    </source>
</evidence>
<dbReference type="AlphaFoldDB" id="A0AA38HAQ0"/>
<comment type="caution">
    <text evidence="2">The sequence shown here is derived from an EMBL/GenBank/DDBJ whole genome shotgun (WGS) entry which is preliminary data.</text>
</comment>
<keyword evidence="1" id="KW-0472">Membrane</keyword>
<protein>
    <submittedName>
        <fullName evidence="2">Uncharacterized protein</fullName>
    </submittedName>
</protein>
<reference evidence="2" key="1">
    <citation type="journal article" date="2022" name="G3 (Bethesda)">
        <title>High quality genome of the basidiomycete yeast Dioszegia hungarica PDD-24b-2 isolated from cloud water.</title>
        <authorList>
            <person name="Jarrige D."/>
            <person name="Haridas S."/>
            <person name="Bleykasten-Grosshans C."/>
            <person name="Joly M."/>
            <person name="Nadalig T."/>
            <person name="Sancelme M."/>
            <person name="Vuilleumier S."/>
            <person name="Grigoriev I.V."/>
            <person name="Amato P."/>
            <person name="Bringel F."/>
        </authorList>
    </citation>
    <scope>NUCLEOTIDE SEQUENCE</scope>
    <source>
        <strain evidence="2">PDD-24b-2</strain>
    </source>
</reference>
<evidence type="ECO:0000256" key="1">
    <source>
        <dbReference type="SAM" id="Phobius"/>
    </source>
</evidence>
<evidence type="ECO:0000313" key="3">
    <source>
        <dbReference type="Proteomes" id="UP001164286"/>
    </source>
</evidence>
<name>A0AA38HAQ0_9TREE</name>
<keyword evidence="1" id="KW-0812">Transmembrane</keyword>